<organism evidence="15 16">
    <name type="scientific">Perilla frutescens var. hirtella</name>
    <name type="common">Perilla citriodora</name>
    <name type="synonym">Perilla setoyensis</name>
    <dbReference type="NCBI Taxonomy" id="608512"/>
    <lineage>
        <taxon>Eukaryota</taxon>
        <taxon>Viridiplantae</taxon>
        <taxon>Streptophyta</taxon>
        <taxon>Embryophyta</taxon>
        <taxon>Tracheophyta</taxon>
        <taxon>Spermatophyta</taxon>
        <taxon>Magnoliopsida</taxon>
        <taxon>eudicotyledons</taxon>
        <taxon>Gunneridae</taxon>
        <taxon>Pentapetalae</taxon>
        <taxon>asterids</taxon>
        <taxon>lamiids</taxon>
        <taxon>Lamiales</taxon>
        <taxon>Lamiaceae</taxon>
        <taxon>Nepetoideae</taxon>
        <taxon>Elsholtzieae</taxon>
        <taxon>Perilla</taxon>
    </lineage>
</organism>
<comment type="pathway">
    <text evidence="2 13">Carbohydrate degradation; glycolysis; pyruvate from D-glyceraldehyde 3-phosphate: step 5/5.</text>
</comment>
<evidence type="ECO:0000256" key="9">
    <source>
        <dbReference type="ARBA" id="ARBA00022840"/>
    </source>
</evidence>
<dbReference type="PANTHER" id="PTHR11817">
    <property type="entry name" value="PYRUVATE KINASE"/>
    <property type="match status" value="1"/>
</dbReference>
<dbReference type="GO" id="GO:0000287">
    <property type="term" value="F:magnesium ion binding"/>
    <property type="evidence" value="ECO:0007669"/>
    <property type="project" value="InterPro"/>
</dbReference>
<reference evidence="15 16" key="1">
    <citation type="journal article" date="2021" name="Nat. Commun.">
        <title>Incipient diploidization of the medicinal plant Perilla within 10,000 years.</title>
        <authorList>
            <person name="Zhang Y."/>
            <person name="Shen Q."/>
            <person name="Leng L."/>
            <person name="Zhang D."/>
            <person name="Chen S."/>
            <person name="Shi Y."/>
            <person name="Ning Z."/>
            <person name="Chen S."/>
        </authorList>
    </citation>
    <scope>NUCLEOTIDE SEQUENCE [LARGE SCALE GENOMIC DNA]</scope>
    <source>
        <strain evidence="16">cv. PC099</strain>
    </source>
</reference>
<dbReference type="Proteomes" id="UP001190926">
    <property type="component" value="Unassembled WGS sequence"/>
</dbReference>
<evidence type="ECO:0000256" key="6">
    <source>
        <dbReference type="ARBA" id="ARBA00022723"/>
    </source>
</evidence>
<keyword evidence="5 13" id="KW-0808">Transferase</keyword>
<sequence length="121" mass="13095">MGVASRDTRAEVADVSEAVRQYADALMLSGESAIGPFGQKALSVLRMTSSRMELWSRDENRQNVLLQHSLGSSLPDQIAEQICSSAAGMGIKQLRPGCDICVHEAWLHAISDLTQPSKSSH</sequence>
<gene>
    <name evidence="15" type="ORF">C2S53_020681</name>
</gene>
<feature type="domain" description="Pyruvate kinase barrel" evidence="14">
    <location>
        <begin position="4"/>
        <end position="41"/>
    </location>
</feature>
<keyword evidence="9" id="KW-0067">ATP-binding</keyword>
<dbReference type="GO" id="GO:0016301">
    <property type="term" value="F:kinase activity"/>
    <property type="evidence" value="ECO:0007669"/>
    <property type="project" value="UniProtKB-KW"/>
</dbReference>
<dbReference type="Gene3D" id="3.20.20.60">
    <property type="entry name" value="Phosphoenolpyruvate-binding domains"/>
    <property type="match status" value="1"/>
</dbReference>
<name>A0AAD4J593_PERFH</name>
<evidence type="ECO:0000313" key="15">
    <source>
        <dbReference type="EMBL" id="KAH6827414.1"/>
    </source>
</evidence>
<proteinExistence type="inferred from homology"/>
<keyword evidence="7" id="KW-0547">Nucleotide-binding</keyword>
<dbReference type="SUPFAM" id="SSF51621">
    <property type="entry name" value="Phosphoenolpyruvate/pyruvate domain"/>
    <property type="match status" value="1"/>
</dbReference>
<dbReference type="GO" id="GO:0005524">
    <property type="term" value="F:ATP binding"/>
    <property type="evidence" value="ECO:0007669"/>
    <property type="project" value="UniProtKB-KW"/>
</dbReference>
<comment type="catalytic activity">
    <reaction evidence="13">
        <text>pyruvate + ATP = phosphoenolpyruvate + ADP + H(+)</text>
        <dbReference type="Rhea" id="RHEA:18157"/>
        <dbReference type="ChEBI" id="CHEBI:15361"/>
        <dbReference type="ChEBI" id="CHEBI:15378"/>
        <dbReference type="ChEBI" id="CHEBI:30616"/>
        <dbReference type="ChEBI" id="CHEBI:58702"/>
        <dbReference type="ChEBI" id="CHEBI:456216"/>
        <dbReference type="EC" id="2.7.1.40"/>
    </reaction>
</comment>
<comment type="caution">
    <text evidence="15">The sequence shown here is derived from an EMBL/GenBank/DDBJ whole genome shotgun (WGS) entry which is preliminary data.</text>
</comment>
<keyword evidence="11 13" id="KW-0324">Glycolysis</keyword>
<comment type="cofactor">
    <cofactor evidence="1">
        <name>K(+)</name>
        <dbReference type="ChEBI" id="CHEBI:29103"/>
    </cofactor>
</comment>
<accession>A0AAD4J593</accession>
<keyword evidence="8 13" id="KW-0418">Kinase</keyword>
<keyword evidence="6" id="KW-0479">Metal-binding</keyword>
<dbReference type="EC" id="2.7.1.40" evidence="4 13"/>
<evidence type="ECO:0000259" key="14">
    <source>
        <dbReference type="Pfam" id="PF00224"/>
    </source>
</evidence>
<dbReference type="EMBL" id="SDAM02000150">
    <property type="protein sequence ID" value="KAH6827414.1"/>
    <property type="molecule type" value="Genomic_DNA"/>
</dbReference>
<keyword evidence="16" id="KW-1185">Reference proteome</keyword>
<dbReference type="InterPro" id="IPR015793">
    <property type="entry name" value="Pyrv_Knase_brl"/>
</dbReference>
<protein>
    <recommendedName>
        <fullName evidence="4 13">Pyruvate kinase</fullName>
        <ecNumber evidence="4 13">2.7.1.40</ecNumber>
    </recommendedName>
</protein>
<dbReference type="InterPro" id="IPR001697">
    <property type="entry name" value="Pyr_Knase"/>
</dbReference>
<evidence type="ECO:0000256" key="8">
    <source>
        <dbReference type="ARBA" id="ARBA00022777"/>
    </source>
</evidence>
<evidence type="ECO:0000256" key="1">
    <source>
        <dbReference type="ARBA" id="ARBA00001958"/>
    </source>
</evidence>
<evidence type="ECO:0000256" key="4">
    <source>
        <dbReference type="ARBA" id="ARBA00012142"/>
    </source>
</evidence>
<dbReference type="InterPro" id="IPR040442">
    <property type="entry name" value="Pyrv_kinase-like_dom_sf"/>
</dbReference>
<comment type="similarity">
    <text evidence="3 13">Belongs to the pyruvate kinase family.</text>
</comment>
<keyword evidence="12 15" id="KW-0670">Pyruvate</keyword>
<evidence type="ECO:0000256" key="2">
    <source>
        <dbReference type="ARBA" id="ARBA00004997"/>
    </source>
</evidence>
<evidence type="ECO:0000313" key="16">
    <source>
        <dbReference type="Proteomes" id="UP001190926"/>
    </source>
</evidence>
<evidence type="ECO:0000256" key="10">
    <source>
        <dbReference type="ARBA" id="ARBA00022842"/>
    </source>
</evidence>
<dbReference type="GO" id="GO:0030955">
    <property type="term" value="F:potassium ion binding"/>
    <property type="evidence" value="ECO:0007669"/>
    <property type="project" value="InterPro"/>
</dbReference>
<dbReference type="AlphaFoldDB" id="A0AAD4J593"/>
<evidence type="ECO:0000256" key="7">
    <source>
        <dbReference type="ARBA" id="ARBA00022741"/>
    </source>
</evidence>
<dbReference type="Pfam" id="PF00224">
    <property type="entry name" value="PK"/>
    <property type="match status" value="1"/>
</dbReference>
<keyword evidence="10 13" id="KW-0460">Magnesium</keyword>
<evidence type="ECO:0000256" key="12">
    <source>
        <dbReference type="ARBA" id="ARBA00023317"/>
    </source>
</evidence>
<evidence type="ECO:0000256" key="11">
    <source>
        <dbReference type="ARBA" id="ARBA00023152"/>
    </source>
</evidence>
<evidence type="ECO:0000256" key="13">
    <source>
        <dbReference type="RuleBase" id="RU000504"/>
    </source>
</evidence>
<evidence type="ECO:0000256" key="3">
    <source>
        <dbReference type="ARBA" id="ARBA00008663"/>
    </source>
</evidence>
<evidence type="ECO:0000256" key="5">
    <source>
        <dbReference type="ARBA" id="ARBA00022679"/>
    </source>
</evidence>
<dbReference type="InterPro" id="IPR015813">
    <property type="entry name" value="Pyrv/PenolPyrv_kinase-like_dom"/>
</dbReference>
<dbReference type="GO" id="GO:0004743">
    <property type="term" value="F:pyruvate kinase activity"/>
    <property type="evidence" value="ECO:0007669"/>
    <property type="project" value="UniProtKB-EC"/>
</dbReference>
<dbReference type="PRINTS" id="PR01050">
    <property type="entry name" value="PYRUVTKNASE"/>
</dbReference>